<accession>A0A420XM44</accession>
<dbReference type="EMBL" id="RBWV01000013">
    <property type="protein sequence ID" value="RKS72458.1"/>
    <property type="molecule type" value="Genomic_DNA"/>
</dbReference>
<protein>
    <submittedName>
        <fullName evidence="2">DivIVA domain-containing protein</fullName>
    </submittedName>
</protein>
<dbReference type="NCBIfam" id="TIGR03544">
    <property type="entry name" value="DivI1A_domain"/>
    <property type="match status" value="1"/>
</dbReference>
<keyword evidence="3" id="KW-1185">Reference proteome</keyword>
<name>A0A420XM44_9ACTN</name>
<reference evidence="2 3" key="1">
    <citation type="submission" date="2018-10" db="EMBL/GenBank/DDBJ databases">
        <title>Genomic Encyclopedia of Archaeal and Bacterial Type Strains, Phase II (KMG-II): from individual species to whole genera.</title>
        <authorList>
            <person name="Goeker M."/>
        </authorList>
    </citation>
    <scope>NUCLEOTIDE SEQUENCE [LARGE SCALE GENOMIC DNA]</scope>
    <source>
        <strain evidence="2 3">RP-AC37</strain>
    </source>
</reference>
<dbReference type="InterPro" id="IPR019933">
    <property type="entry name" value="DivIVA_domain"/>
</dbReference>
<dbReference type="Gene3D" id="6.10.250.660">
    <property type="match status" value="1"/>
</dbReference>
<dbReference type="AlphaFoldDB" id="A0A420XM44"/>
<evidence type="ECO:0000313" key="3">
    <source>
        <dbReference type="Proteomes" id="UP000281955"/>
    </source>
</evidence>
<proteinExistence type="predicted"/>
<gene>
    <name evidence="2" type="ORF">CLV35_2702</name>
</gene>
<sequence length="102" mass="10735">MTPVFLVLLLVIVVAVALVAAGRGGSMAEVEPDSPPVGLPEGGLTGDDLLGVRFPSALRGYRMRDVDEVLDRLGAELDARDARIRELEGLDEASVPAPAEEL</sequence>
<organism evidence="2 3">
    <name type="scientific">Motilibacter peucedani</name>
    <dbReference type="NCBI Taxonomy" id="598650"/>
    <lineage>
        <taxon>Bacteria</taxon>
        <taxon>Bacillati</taxon>
        <taxon>Actinomycetota</taxon>
        <taxon>Actinomycetes</taxon>
        <taxon>Motilibacterales</taxon>
        <taxon>Motilibacteraceae</taxon>
        <taxon>Motilibacter</taxon>
    </lineage>
</organism>
<dbReference type="RefSeq" id="WP_121194007.1">
    <property type="nucleotide sequence ID" value="NZ_RBWV01000013.1"/>
</dbReference>
<comment type="caution">
    <text evidence="2">The sequence shown here is derived from an EMBL/GenBank/DDBJ whole genome shotgun (WGS) entry which is preliminary data.</text>
</comment>
<feature type="region of interest" description="Disordered" evidence="1">
    <location>
        <begin position="23"/>
        <end position="43"/>
    </location>
</feature>
<dbReference type="InParanoid" id="A0A420XM44"/>
<dbReference type="OrthoDB" id="3404379at2"/>
<evidence type="ECO:0000256" key="1">
    <source>
        <dbReference type="SAM" id="MobiDB-lite"/>
    </source>
</evidence>
<dbReference type="Proteomes" id="UP000281955">
    <property type="component" value="Unassembled WGS sequence"/>
</dbReference>
<evidence type="ECO:0000313" key="2">
    <source>
        <dbReference type="EMBL" id="RKS72458.1"/>
    </source>
</evidence>